<evidence type="ECO:0000256" key="8">
    <source>
        <dbReference type="ARBA" id="ARBA00023065"/>
    </source>
</evidence>
<dbReference type="PANTHER" id="PTHR30341">
    <property type="entry name" value="SODIUM ION/PROTON ANTIPORTER NHAA-RELATED"/>
    <property type="match status" value="1"/>
</dbReference>
<comment type="similarity">
    <text evidence="11">Belongs to the NhaA Na(+)/H(+) (TC 2.A.33) antiporter family.</text>
</comment>
<feature type="transmembrane region" description="Helical" evidence="11">
    <location>
        <begin position="202"/>
        <end position="225"/>
    </location>
</feature>
<feature type="transmembrane region" description="Helical" evidence="11">
    <location>
        <begin position="63"/>
        <end position="81"/>
    </location>
</feature>
<evidence type="ECO:0000256" key="1">
    <source>
        <dbReference type="ARBA" id="ARBA00004429"/>
    </source>
</evidence>
<dbReference type="Proteomes" id="UP000242637">
    <property type="component" value="Chromosome 1"/>
</dbReference>
<dbReference type="RefSeq" id="WP_231935408.1">
    <property type="nucleotide sequence ID" value="NZ_LT906453.1"/>
</dbReference>
<dbReference type="InterPro" id="IPR023171">
    <property type="entry name" value="Na/H_antiporter_dom_sf"/>
</dbReference>
<keyword evidence="10 11" id="KW-0739">Sodium transport</keyword>
<dbReference type="NCBIfam" id="TIGR00773">
    <property type="entry name" value="NhaA"/>
    <property type="match status" value="1"/>
</dbReference>
<evidence type="ECO:0000256" key="9">
    <source>
        <dbReference type="ARBA" id="ARBA00023136"/>
    </source>
</evidence>
<keyword evidence="6 11" id="KW-1133">Transmembrane helix</keyword>
<feature type="transmembrane region" description="Helical" evidence="11">
    <location>
        <begin position="142"/>
        <end position="164"/>
    </location>
</feature>
<evidence type="ECO:0000256" key="5">
    <source>
        <dbReference type="ARBA" id="ARBA00022692"/>
    </source>
</evidence>
<dbReference type="KEGG" id="dco:SAMEA4475696_0209"/>
<dbReference type="Pfam" id="PF06965">
    <property type="entry name" value="Na_H_antiport_1"/>
    <property type="match status" value="1"/>
</dbReference>
<feature type="transmembrane region" description="Helical" evidence="11">
    <location>
        <begin position="385"/>
        <end position="404"/>
    </location>
</feature>
<keyword evidence="2 11" id="KW-0813">Transport</keyword>
<organism evidence="12 13">
    <name type="scientific">Dermatophilus congolensis</name>
    <dbReference type="NCBI Taxonomy" id="1863"/>
    <lineage>
        <taxon>Bacteria</taxon>
        <taxon>Bacillati</taxon>
        <taxon>Actinomycetota</taxon>
        <taxon>Actinomycetes</taxon>
        <taxon>Micrococcales</taxon>
        <taxon>Dermatophilaceae</taxon>
        <taxon>Dermatophilus</taxon>
    </lineage>
</organism>
<evidence type="ECO:0000256" key="4">
    <source>
        <dbReference type="ARBA" id="ARBA00022475"/>
    </source>
</evidence>
<feature type="transmembrane region" description="Helical" evidence="11">
    <location>
        <begin position="231"/>
        <end position="248"/>
    </location>
</feature>
<keyword evidence="7 11" id="KW-0915">Sodium</keyword>
<dbReference type="GO" id="GO:0015385">
    <property type="term" value="F:sodium:proton antiporter activity"/>
    <property type="evidence" value="ECO:0007669"/>
    <property type="project" value="UniProtKB-UniRule"/>
</dbReference>
<dbReference type="GeneID" id="63458512"/>
<feature type="transmembrane region" description="Helical" evidence="11">
    <location>
        <begin position="416"/>
        <end position="437"/>
    </location>
</feature>
<dbReference type="PANTHER" id="PTHR30341:SF0">
    <property type="entry name" value="NA(+)_H(+) ANTIPORTER NHAA"/>
    <property type="match status" value="1"/>
</dbReference>
<keyword evidence="13" id="KW-1185">Reference proteome</keyword>
<comment type="function">
    <text evidence="11">Na(+)/H(+) antiporter that extrudes sodium in exchange for external protons.</text>
</comment>
<feature type="transmembrane region" description="Helical" evidence="11">
    <location>
        <begin position="306"/>
        <end position="326"/>
    </location>
</feature>
<protein>
    <recommendedName>
        <fullName evidence="11">Na(+)/H(+) antiporter NhaA</fullName>
    </recommendedName>
    <alternativeName>
        <fullName evidence="11">Sodium/proton antiporter NhaA</fullName>
    </alternativeName>
</protein>
<keyword evidence="5 11" id="KW-0812">Transmembrane</keyword>
<evidence type="ECO:0000256" key="11">
    <source>
        <dbReference type="HAMAP-Rule" id="MF_01844"/>
    </source>
</evidence>
<feature type="transmembrane region" description="Helical" evidence="11">
    <location>
        <begin position="346"/>
        <end position="373"/>
    </location>
</feature>
<keyword evidence="8 11" id="KW-0406">Ion transport</keyword>
<comment type="catalytic activity">
    <reaction evidence="11">
        <text>Na(+)(in) + 2 H(+)(out) = Na(+)(out) + 2 H(+)(in)</text>
        <dbReference type="Rhea" id="RHEA:29251"/>
        <dbReference type="ChEBI" id="CHEBI:15378"/>
        <dbReference type="ChEBI" id="CHEBI:29101"/>
    </reaction>
</comment>
<evidence type="ECO:0000256" key="2">
    <source>
        <dbReference type="ARBA" id="ARBA00022448"/>
    </source>
</evidence>
<dbReference type="InterPro" id="IPR004670">
    <property type="entry name" value="NhaA"/>
</dbReference>
<evidence type="ECO:0000313" key="13">
    <source>
        <dbReference type="Proteomes" id="UP000242637"/>
    </source>
</evidence>
<proteinExistence type="inferred from homology"/>
<gene>
    <name evidence="11 12" type="primary">nhaA</name>
    <name evidence="12" type="ORF">SAMEA4475696_00209</name>
</gene>
<dbReference type="GO" id="GO:0006885">
    <property type="term" value="P:regulation of pH"/>
    <property type="evidence" value="ECO:0007669"/>
    <property type="project" value="UniProtKB-UniRule"/>
</dbReference>
<evidence type="ECO:0000256" key="3">
    <source>
        <dbReference type="ARBA" id="ARBA00022449"/>
    </source>
</evidence>
<accession>A0A239V6A6</accession>
<feature type="transmembrane region" description="Helical" evidence="11">
    <location>
        <begin position="176"/>
        <end position="195"/>
    </location>
</feature>
<dbReference type="GO" id="GO:0005886">
    <property type="term" value="C:plasma membrane"/>
    <property type="evidence" value="ECO:0007669"/>
    <property type="project" value="UniProtKB-SubCell"/>
</dbReference>
<name>A0A239V6A6_9MICO</name>
<keyword evidence="3 11" id="KW-0050">Antiport</keyword>
<keyword evidence="4 11" id="KW-1003">Cell membrane</keyword>
<dbReference type="STRING" id="1121387.GCA_000429885_01505"/>
<keyword evidence="9 11" id="KW-0472">Membrane</keyword>
<dbReference type="AlphaFoldDB" id="A0A239V6A6"/>
<evidence type="ECO:0000256" key="6">
    <source>
        <dbReference type="ARBA" id="ARBA00022989"/>
    </source>
</evidence>
<comment type="subcellular location">
    <subcellularLocation>
        <location evidence="1">Cell inner membrane</location>
        <topology evidence="1">Multi-pass membrane protein</topology>
    </subcellularLocation>
    <subcellularLocation>
        <location evidence="11">Cell membrane</location>
        <topology evidence="11">Multi-pass membrane protein</topology>
    </subcellularLocation>
</comment>
<dbReference type="Gene3D" id="1.20.1530.10">
    <property type="entry name" value="Na+/H+ antiporter like domain"/>
    <property type="match status" value="1"/>
</dbReference>
<evidence type="ECO:0000256" key="10">
    <source>
        <dbReference type="ARBA" id="ARBA00023201"/>
    </source>
</evidence>
<feature type="transmembrane region" description="Helical" evidence="11">
    <location>
        <begin position="101"/>
        <end position="121"/>
    </location>
</feature>
<reference evidence="12 13" key="1">
    <citation type="submission" date="2017-06" db="EMBL/GenBank/DDBJ databases">
        <authorList>
            <consortium name="Pathogen Informatics"/>
        </authorList>
    </citation>
    <scope>NUCLEOTIDE SEQUENCE [LARGE SCALE GENOMIC DNA]</scope>
    <source>
        <strain evidence="12 13">NCTC13039</strain>
    </source>
</reference>
<dbReference type="HAMAP" id="MF_01844">
    <property type="entry name" value="NhaA"/>
    <property type="match status" value="1"/>
</dbReference>
<sequence length="463" mass="48161">MTVNTAIPVPGTLEDGVPGSLVGKDPRNLAVAFKNERSCSVPETPAAPASALTRIRDWVTRDTSAGILLIVAAALALIWANSPLRSSYHSLAEFTIGPESLHLNLSLAAWAADGLLAIFFFTVGLELKQEFVTGSLRSPAQAALPMLAAVGGMVVPAVLFFLAVTNLGQPAAAGGWAIPTATDIAFAVGVLALFGRGLPSGLRLFLLTLAVVDDLLAIIVIALFYTAEIHAMWLAVAALAIIAFALVVRSRRPQWWLMIPFAVIAWASMHASGIHATIAGVLLGFMVPALRVHGEHHARTHHYNAILNPFANGLILPIFAFFSAGVPLVEGGGPGAVLGQPVVIGVAAGLVIGKFIGVLGTTWIFTAFTPLALPSGLAMRHMIPVGFLTGIGFTVSLLIAELSFPAGTPLADGARIAVLLGTLAAAVLAGISLRIMARAMHAKAPAEGTPEINRVTDDPDNED</sequence>
<evidence type="ECO:0000313" key="12">
    <source>
        <dbReference type="EMBL" id="SNV17459.1"/>
    </source>
</evidence>
<evidence type="ECO:0000256" key="7">
    <source>
        <dbReference type="ARBA" id="ARBA00023053"/>
    </source>
</evidence>
<dbReference type="EMBL" id="LT906453">
    <property type="protein sequence ID" value="SNV17459.1"/>
    <property type="molecule type" value="Genomic_DNA"/>
</dbReference>